<reference evidence="4 5" key="1">
    <citation type="journal article" date="2011" name="Proc. Natl. Acad. Sci. U.S.A.">
        <title>Genome and transcriptome analyses of the mountain pine beetle-fungal symbiont Grosmannia clavigera, a lodgepole pine pathogen.</title>
        <authorList>
            <person name="DiGuistini S."/>
            <person name="Wang Y."/>
            <person name="Liao N.Y."/>
            <person name="Taylor G."/>
            <person name="Tanguay P."/>
            <person name="Feau N."/>
            <person name="Henrissat B."/>
            <person name="Chan S.K."/>
            <person name="Hesse-Orce U."/>
            <person name="Alamouti S.M."/>
            <person name="Tsui C.K.M."/>
            <person name="Docking R.T."/>
            <person name="Levasseur A."/>
            <person name="Haridas S."/>
            <person name="Robertson G."/>
            <person name="Birol I."/>
            <person name="Holt R.A."/>
            <person name="Marra M.A."/>
            <person name="Hamelin R.C."/>
            <person name="Hirst M."/>
            <person name="Jones S.J.M."/>
            <person name="Bohlmann J."/>
            <person name="Breuil C."/>
        </authorList>
    </citation>
    <scope>NUCLEOTIDE SEQUENCE [LARGE SCALE GENOMIC DNA]</scope>
    <source>
        <strain evidence="5">kw1407 / UAMH 11150</strain>
    </source>
</reference>
<protein>
    <submittedName>
        <fullName evidence="4">Ankyrin repeat protein</fullName>
    </submittedName>
</protein>
<dbReference type="SMART" id="SM00248">
    <property type="entry name" value="ANK"/>
    <property type="match status" value="3"/>
</dbReference>
<evidence type="ECO:0000256" key="1">
    <source>
        <dbReference type="ARBA" id="ARBA00022737"/>
    </source>
</evidence>
<dbReference type="PROSITE" id="PS50088">
    <property type="entry name" value="ANK_REPEAT"/>
    <property type="match status" value="2"/>
</dbReference>
<gene>
    <name evidence="4" type="ORF">CMQ_7394</name>
</gene>
<evidence type="ECO:0000313" key="4">
    <source>
        <dbReference type="EMBL" id="EFX00392.1"/>
    </source>
</evidence>
<keyword evidence="5" id="KW-1185">Reference proteome</keyword>
<dbReference type="InParanoid" id="F0XQE4"/>
<feature type="repeat" description="ANK" evidence="3">
    <location>
        <begin position="44"/>
        <end position="76"/>
    </location>
</feature>
<dbReference type="InterPro" id="IPR002110">
    <property type="entry name" value="Ankyrin_rpt"/>
</dbReference>
<dbReference type="PRINTS" id="PR01415">
    <property type="entry name" value="ANKYRIN"/>
</dbReference>
<sequence>MQRIDVRTDRSFGTALHWASLEGHVDVSLALLEAGANIEATNCWNRTPLHLAARFGHLELVKLLVRHGANKEARRDTNETPLHFAIEENHYAIAKYLNVGADINALGGRGTPLKFAQGYGSDRLEIVELLVSRGAKS</sequence>
<keyword evidence="1" id="KW-0677">Repeat</keyword>
<dbReference type="eggNOG" id="KOG4177">
    <property type="taxonomic scope" value="Eukaryota"/>
</dbReference>
<dbReference type="PANTHER" id="PTHR24188">
    <property type="entry name" value="ANKYRIN REPEAT PROTEIN"/>
    <property type="match status" value="1"/>
</dbReference>
<dbReference type="HOGENOM" id="CLU_000134_37_0_1"/>
<dbReference type="OrthoDB" id="20872at2759"/>
<dbReference type="EMBL" id="GL629801">
    <property type="protein sequence ID" value="EFX00392.1"/>
    <property type="molecule type" value="Genomic_DNA"/>
</dbReference>
<dbReference type="SUPFAM" id="SSF48403">
    <property type="entry name" value="Ankyrin repeat"/>
    <property type="match status" value="1"/>
</dbReference>
<dbReference type="GeneID" id="25980933"/>
<dbReference type="Proteomes" id="UP000007796">
    <property type="component" value="Unassembled WGS sequence"/>
</dbReference>
<dbReference type="AlphaFoldDB" id="F0XQE4"/>
<evidence type="ECO:0000313" key="5">
    <source>
        <dbReference type="Proteomes" id="UP000007796"/>
    </source>
</evidence>
<organism evidence="5">
    <name type="scientific">Grosmannia clavigera (strain kw1407 / UAMH 11150)</name>
    <name type="common">Blue stain fungus</name>
    <name type="synonym">Graphiocladiella clavigera</name>
    <dbReference type="NCBI Taxonomy" id="655863"/>
    <lineage>
        <taxon>Eukaryota</taxon>
        <taxon>Fungi</taxon>
        <taxon>Dikarya</taxon>
        <taxon>Ascomycota</taxon>
        <taxon>Pezizomycotina</taxon>
        <taxon>Sordariomycetes</taxon>
        <taxon>Sordariomycetidae</taxon>
        <taxon>Ophiostomatales</taxon>
        <taxon>Ophiostomataceae</taxon>
        <taxon>Leptographium</taxon>
    </lineage>
</organism>
<evidence type="ECO:0000256" key="3">
    <source>
        <dbReference type="PROSITE-ProRule" id="PRU00023"/>
    </source>
</evidence>
<proteinExistence type="predicted"/>
<dbReference type="PROSITE" id="PS50297">
    <property type="entry name" value="ANK_REP_REGION"/>
    <property type="match status" value="2"/>
</dbReference>
<dbReference type="PANTHER" id="PTHR24188:SF29">
    <property type="entry name" value="GH09064P"/>
    <property type="match status" value="1"/>
</dbReference>
<dbReference type="RefSeq" id="XP_014169874.1">
    <property type="nucleotide sequence ID" value="XM_014314399.1"/>
</dbReference>
<keyword evidence="2 3" id="KW-0040">ANK repeat</keyword>
<evidence type="ECO:0000256" key="2">
    <source>
        <dbReference type="ARBA" id="ARBA00023043"/>
    </source>
</evidence>
<dbReference type="InterPro" id="IPR036770">
    <property type="entry name" value="Ankyrin_rpt-contain_sf"/>
</dbReference>
<feature type="repeat" description="ANK" evidence="3">
    <location>
        <begin position="11"/>
        <end position="43"/>
    </location>
</feature>
<dbReference type="Pfam" id="PF12796">
    <property type="entry name" value="Ank_2"/>
    <property type="match status" value="1"/>
</dbReference>
<accession>F0XQE4</accession>
<name>F0XQE4_GROCL</name>
<dbReference type="Gene3D" id="1.25.40.20">
    <property type="entry name" value="Ankyrin repeat-containing domain"/>
    <property type="match status" value="2"/>
</dbReference>
<dbReference type="STRING" id="655863.F0XQE4"/>